<dbReference type="InterPro" id="IPR041657">
    <property type="entry name" value="HTH_17"/>
</dbReference>
<organism evidence="2 3">
    <name type="scientific">Arcanobacterium canis</name>
    <dbReference type="NCBI Taxonomy" id="999183"/>
    <lineage>
        <taxon>Bacteria</taxon>
        <taxon>Bacillati</taxon>
        <taxon>Actinomycetota</taxon>
        <taxon>Actinomycetes</taxon>
        <taxon>Actinomycetales</taxon>
        <taxon>Actinomycetaceae</taxon>
        <taxon>Arcanobacterium</taxon>
    </lineage>
</organism>
<accession>A0ABY8FXZ8</accession>
<evidence type="ECO:0000313" key="2">
    <source>
        <dbReference type="EMBL" id="WFM83395.1"/>
    </source>
</evidence>
<proteinExistence type="predicted"/>
<protein>
    <submittedName>
        <fullName evidence="2">Helix-turn-helix domain-containing protein</fullName>
    </submittedName>
</protein>
<evidence type="ECO:0000313" key="3">
    <source>
        <dbReference type="Proteomes" id="UP001215216"/>
    </source>
</evidence>
<sequence>MKYIVTVQINDAIDVNSALAHVAQFSGIVRENKDGLQVIFTVEGSSINKAFHRARDVCAQIGTLYSILIVQESSADELLGVDDIPPLVSASQAAEILGVSTQAINKRLKSGTLPGLKVGSTWVIPLRSVKPV</sequence>
<dbReference type="Proteomes" id="UP001215216">
    <property type="component" value="Chromosome"/>
</dbReference>
<feature type="domain" description="Helix-turn-helix" evidence="1">
    <location>
        <begin position="88"/>
        <end position="129"/>
    </location>
</feature>
<reference evidence="2 3" key="1">
    <citation type="submission" date="2023-03" db="EMBL/GenBank/DDBJ databases">
        <title>Complete genome of Arcanobacterium canis strain DSM 25104 isolated in 2010 from a canine otitis externa in Germany.</title>
        <authorList>
            <person name="Borowiak M."/>
            <person name="Kreitlow A."/>
            <person name="Malorny B."/>
            <person name="Laemmler C."/>
            <person name="Prenger-Berninghoff E."/>
            <person name="Ploetz M."/>
            <person name="Abdulmawjood A."/>
        </authorList>
    </citation>
    <scope>NUCLEOTIDE SEQUENCE [LARGE SCALE GENOMIC DNA]</scope>
    <source>
        <strain evidence="2 3">DSM 25104</strain>
    </source>
</reference>
<dbReference type="RefSeq" id="WP_278012790.1">
    <property type="nucleotide sequence ID" value="NZ_CP121208.1"/>
</dbReference>
<keyword evidence="3" id="KW-1185">Reference proteome</keyword>
<dbReference type="Pfam" id="PF12728">
    <property type="entry name" value="HTH_17"/>
    <property type="match status" value="1"/>
</dbReference>
<evidence type="ECO:0000259" key="1">
    <source>
        <dbReference type="Pfam" id="PF12728"/>
    </source>
</evidence>
<gene>
    <name evidence="2" type="ORF">P7079_08420</name>
</gene>
<dbReference type="EMBL" id="CP121208">
    <property type="protein sequence ID" value="WFM83395.1"/>
    <property type="molecule type" value="Genomic_DNA"/>
</dbReference>
<name>A0ABY8FXZ8_9ACTO</name>